<reference evidence="3" key="1">
    <citation type="journal article" date="2016" name="Front. Microbiol.">
        <title>Genome Sequence of the Piezophilic, Mesophilic Sulfate-Reducing Bacterium Desulfovibrio indicus J2T.</title>
        <authorList>
            <person name="Cao J."/>
            <person name="Maignien L."/>
            <person name="Shao Z."/>
            <person name="Alain K."/>
            <person name="Jebbar M."/>
        </authorList>
    </citation>
    <scope>NUCLEOTIDE SEQUENCE</scope>
    <source>
        <strain evidence="3">NBRC 103626</strain>
    </source>
</reference>
<evidence type="ECO:0000259" key="2">
    <source>
        <dbReference type="Pfam" id="PF07007"/>
    </source>
</evidence>
<dbReference type="EMBL" id="BPQM01000017">
    <property type="protein sequence ID" value="GJD77553.1"/>
    <property type="molecule type" value="Genomic_DNA"/>
</dbReference>
<dbReference type="InterPro" id="IPR052755">
    <property type="entry name" value="Lysozyme_Inhibitor_LprI"/>
</dbReference>
<sequence length="117" mass="13039">MSTLFRTLPLLALLANPLLTAPAHAASFACDKAETPDETAICKTLALNDRDVEMATRFEILKEVLPMGGRTKMQEDQETWLKERRTCAADVACLRDLYDARLKTLRGLLAEFAKQGQ</sequence>
<feature type="domain" description="Lysozyme inhibitor LprI-like N-terminal" evidence="2">
    <location>
        <begin position="30"/>
        <end position="105"/>
    </location>
</feature>
<dbReference type="AlphaFoldDB" id="A0AA37MA61"/>
<name>A0AA37MA61_9HYPH</name>
<keyword evidence="1" id="KW-0732">Signal</keyword>
<proteinExistence type="predicted"/>
<dbReference type="PROSITE" id="PS51257">
    <property type="entry name" value="PROKAR_LIPOPROTEIN"/>
    <property type="match status" value="1"/>
</dbReference>
<feature type="signal peptide" evidence="1">
    <location>
        <begin position="1"/>
        <end position="25"/>
    </location>
</feature>
<evidence type="ECO:0000256" key="1">
    <source>
        <dbReference type="SAM" id="SignalP"/>
    </source>
</evidence>
<evidence type="ECO:0000313" key="3">
    <source>
        <dbReference type="EMBL" id="GJD77553.1"/>
    </source>
</evidence>
<dbReference type="Proteomes" id="UP001055108">
    <property type="component" value="Unassembled WGS sequence"/>
</dbReference>
<dbReference type="InterPro" id="IPR009739">
    <property type="entry name" value="LprI-like_N"/>
</dbReference>
<dbReference type="PANTHER" id="PTHR37549">
    <property type="entry name" value="LIPOPROTEIN LPRI"/>
    <property type="match status" value="1"/>
</dbReference>
<accession>A0AA37MA61</accession>
<comment type="caution">
    <text evidence="3">The sequence shown here is derived from an EMBL/GenBank/DDBJ whole genome shotgun (WGS) entry which is preliminary data.</text>
</comment>
<evidence type="ECO:0000313" key="4">
    <source>
        <dbReference type="Proteomes" id="UP001055108"/>
    </source>
</evidence>
<dbReference type="PANTHER" id="PTHR37549:SF1">
    <property type="entry name" value="LIPOPROTEIN LPRI"/>
    <property type="match status" value="1"/>
</dbReference>
<protein>
    <recommendedName>
        <fullName evidence="2">Lysozyme inhibitor LprI-like N-terminal domain-containing protein</fullName>
    </recommendedName>
</protein>
<dbReference type="Pfam" id="PF07007">
    <property type="entry name" value="LprI"/>
    <property type="match status" value="1"/>
</dbReference>
<organism evidence="3 4">
    <name type="scientific">Methylobacterium gregans</name>
    <dbReference type="NCBI Taxonomy" id="374424"/>
    <lineage>
        <taxon>Bacteria</taxon>
        <taxon>Pseudomonadati</taxon>
        <taxon>Pseudomonadota</taxon>
        <taxon>Alphaproteobacteria</taxon>
        <taxon>Hyphomicrobiales</taxon>
        <taxon>Methylobacteriaceae</taxon>
        <taxon>Methylobacterium</taxon>
    </lineage>
</organism>
<reference evidence="3" key="2">
    <citation type="submission" date="2021-08" db="EMBL/GenBank/DDBJ databases">
        <authorList>
            <person name="Tani A."/>
            <person name="Ola A."/>
            <person name="Ogura Y."/>
            <person name="Katsura K."/>
            <person name="Hayashi T."/>
        </authorList>
    </citation>
    <scope>NUCLEOTIDE SEQUENCE</scope>
    <source>
        <strain evidence="3">NBRC 103626</strain>
    </source>
</reference>
<dbReference type="RefSeq" id="WP_238301312.1">
    <property type="nucleotide sequence ID" value="NZ_BPQM01000017.1"/>
</dbReference>
<gene>
    <name evidence="3" type="ORF">NBEOAGPD_0760</name>
</gene>
<feature type="chain" id="PRO_5041379789" description="Lysozyme inhibitor LprI-like N-terminal domain-containing protein" evidence="1">
    <location>
        <begin position="26"/>
        <end position="117"/>
    </location>
</feature>
<keyword evidence="4" id="KW-1185">Reference proteome</keyword>
<dbReference type="GO" id="GO:0005576">
    <property type="term" value="C:extracellular region"/>
    <property type="evidence" value="ECO:0007669"/>
    <property type="project" value="TreeGrafter"/>
</dbReference>